<dbReference type="SUPFAM" id="SSF51338">
    <property type="entry name" value="Composite domain of metallo-dependent hydrolases"/>
    <property type="match status" value="1"/>
</dbReference>
<keyword evidence="4" id="KW-1185">Reference proteome</keyword>
<keyword evidence="1" id="KW-0378">Hydrolase</keyword>
<dbReference type="STRING" id="1531966.A0A0A1T3Q5"/>
<name>A0A0A1T3Q5_9HYPO</name>
<reference evidence="3 4" key="1">
    <citation type="journal article" date="2015" name="Genome Announc.">
        <title>Draft Genome Sequence and Gene Annotation of the Entomopathogenic Fungus Verticillium hemipterigenum.</title>
        <authorList>
            <person name="Horn F."/>
            <person name="Habel A."/>
            <person name="Scharf D.H."/>
            <person name="Dworschak J."/>
            <person name="Brakhage A.A."/>
            <person name="Guthke R."/>
            <person name="Hertweck C."/>
            <person name="Linde J."/>
        </authorList>
    </citation>
    <scope>NUCLEOTIDE SEQUENCE [LARGE SCALE GENOMIC DNA]</scope>
</reference>
<dbReference type="InterPro" id="IPR011059">
    <property type="entry name" value="Metal-dep_hydrolase_composite"/>
</dbReference>
<evidence type="ECO:0000313" key="4">
    <source>
        <dbReference type="Proteomes" id="UP000039046"/>
    </source>
</evidence>
<sequence>MSKLLKGGIVLIHGEGDKVTPTKTDVFIQGDRIVSLDNDISVPPDCEVIDCTGKIISPGFVDAHHHLWQTMLKGMYGDSQFLEYLAGINALALELTPQDIFWGNLSGCMEALDAGTTTVLDHAHLNWTPKHSKAAIGGTLTSGIRSIFAYSPVFRMKSVKPIEIDEELFPAWVMDELESLSKTPALSDPSSRVKLGFGFDFWFLPKGFVVGLFEKIRSWGIETVTTHNVRWSNKTESLVKKAHDYGLLDRRLIFSHAGGASQEDIDLLLQSDSYVAVTPNTEQAMCVGPSVCFNKDLVGGDRVSALGIDCHCATSSNIVNEMRLALQSARGLDSAEHRRNGTTPYVSFHTSDEAFNLGTIQGARALNMEKDIGSIAVGKKADLVIFDTLTPAMLAAAQKAPVMAIVLHSSVADVDAVLVDGEFRKRDGKLIDVALVDWDTQGTFTRKGSLSSWRDVGRELLAVQEKVDAVLPRLNLVEVEESFKQKFAQF</sequence>
<dbReference type="InterPro" id="IPR006680">
    <property type="entry name" value="Amidohydro-rel"/>
</dbReference>
<dbReference type="GO" id="GO:0016810">
    <property type="term" value="F:hydrolase activity, acting on carbon-nitrogen (but not peptide) bonds"/>
    <property type="evidence" value="ECO:0007669"/>
    <property type="project" value="InterPro"/>
</dbReference>
<dbReference type="AlphaFoldDB" id="A0A0A1T3Q5"/>
<dbReference type="HOGENOM" id="CLU_012358_11_3_1"/>
<feature type="domain" description="Amidohydrolase-related" evidence="2">
    <location>
        <begin position="55"/>
        <end position="124"/>
    </location>
</feature>
<evidence type="ECO:0000313" key="3">
    <source>
        <dbReference type="EMBL" id="CEJ80695.1"/>
    </source>
</evidence>
<evidence type="ECO:0000256" key="1">
    <source>
        <dbReference type="ARBA" id="ARBA00022801"/>
    </source>
</evidence>
<accession>A0A0A1T3Q5</accession>
<protein>
    <recommendedName>
        <fullName evidence="2">Amidohydrolase-related domain-containing protein</fullName>
    </recommendedName>
</protein>
<dbReference type="SUPFAM" id="SSF51556">
    <property type="entry name" value="Metallo-dependent hydrolases"/>
    <property type="match status" value="1"/>
</dbReference>
<organism evidence="3 4">
    <name type="scientific">[Torrubiella] hemipterigena</name>
    <dbReference type="NCBI Taxonomy" id="1531966"/>
    <lineage>
        <taxon>Eukaryota</taxon>
        <taxon>Fungi</taxon>
        <taxon>Dikarya</taxon>
        <taxon>Ascomycota</taxon>
        <taxon>Pezizomycotina</taxon>
        <taxon>Sordariomycetes</taxon>
        <taxon>Hypocreomycetidae</taxon>
        <taxon>Hypocreales</taxon>
        <taxon>Clavicipitaceae</taxon>
        <taxon>Clavicipitaceae incertae sedis</taxon>
        <taxon>'Torrubiella' clade</taxon>
    </lineage>
</organism>
<dbReference type="InterPro" id="IPR050287">
    <property type="entry name" value="MTA/SAH_deaminase"/>
</dbReference>
<dbReference type="Gene3D" id="3.20.20.140">
    <property type="entry name" value="Metal-dependent hydrolases"/>
    <property type="match status" value="1"/>
</dbReference>
<gene>
    <name evidence="3" type="ORF">VHEMI00866</name>
</gene>
<evidence type="ECO:0000259" key="2">
    <source>
        <dbReference type="Pfam" id="PF01979"/>
    </source>
</evidence>
<dbReference type="EMBL" id="CDHN01000001">
    <property type="protein sequence ID" value="CEJ80695.1"/>
    <property type="molecule type" value="Genomic_DNA"/>
</dbReference>
<dbReference type="PANTHER" id="PTHR43794:SF11">
    <property type="entry name" value="AMIDOHYDROLASE-RELATED DOMAIN-CONTAINING PROTEIN"/>
    <property type="match status" value="1"/>
</dbReference>
<dbReference type="PANTHER" id="PTHR43794">
    <property type="entry name" value="AMINOHYDROLASE SSNA-RELATED"/>
    <property type="match status" value="1"/>
</dbReference>
<dbReference type="InterPro" id="IPR032466">
    <property type="entry name" value="Metal_Hydrolase"/>
</dbReference>
<dbReference type="Pfam" id="PF01979">
    <property type="entry name" value="Amidohydro_1"/>
    <property type="match status" value="2"/>
</dbReference>
<dbReference type="OrthoDB" id="194468at2759"/>
<proteinExistence type="predicted"/>
<dbReference type="Gene3D" id="2.30.40.10">
    <property type="entry name" value="Urease, subunit C, domain 1"/>
    <property type="match status" value="1"/>
</dbReference>
<dbReference type="Proteomes" id="UP000039046">
    <property type="component" value="Unassembled WGS sequence"/>
</dbReference>
<feature type="domain" description="Amidohydrolase-related" evidence="2">
    <location>
        <begin position="223"/>
        <end position="422"/>
    </location>
</feature>